<reference evidence="4 5" key="1">
    <citation type="journal article" date="2013" name="BMC Genomics">
        <title>Genomics-driven discovery of the pneumocandin biosynthetic gene cluster in the fungus Glarea lozoyensis.</title>
        <authorList>
            <person name="Chen L."/>
            <person name="Yue Q."/>
            <person name="Zhang X."/>
            <person name="Xiang M."/>
            <person name="Wang C."/>
            <person name="Li S."/>
            <person name="Che Y."/>
            <person name="Ortiz-Lopez F.J."/>
            <person name="Bills G.F."/>
            <person name="Liu X."/>
            <person name="An Z."/>
        </authorList>
    </citation>
    <scope>NUCLEOTIDE SEQUENCE [LARGE SCALE GENOMIC DNA]</scope>
    <source>
        <strain evidence="5">ATCC 20868 / MF5171</strain>
    </source>
</reference>
<accession>S3CZY0</accession>
<keyword evidence="5" id="KW-1185">Reference proteome</keyword>
<dbReference type="KEGG" id="glz:GLAREA_11889"/>
<dbReference type="SUPFAM" id="SSF53335">
    <property type="entry name" value="S-adenosyl-L-methionine-dependent methyltransferases"/>
    <property type="match status" value="1"/>
</dbReference>
<dbReference type="HOGENOM" id="CLU_877319_0_0_1"/>
<dbReference type="CDD" id="cd02440">
    <property type="entry name" value="AdoMet_MTases"/>
    <property type="match status" value="1"/>
</dbReference>
<evidence type="ECO:0000256" key="1">
    <source>
        <dbReference type="ARBA" id="ARBA00022603"/>
    </source>
</evidence>
<evidence type="ECO:0000256" key="2">
    <source>
        <dbReference type="ARBA" id="ARBA00022679"/>
    </source>
</evidence>
<evidence type="ECO:0000259" key="3">
    <source>
        <dbReference type="Pfam" id="PF13649"/>
    </source>
</evidence>
<dbReference type="EMBL" id="KE145360">
    <property type="protein sequence ID" value="EPE31807.1"/>
    <property type="molecule type" value="Genomic_DNA"/>
</dbReference>
<proteinExistence type="predicted"/>
<dbReference type="InterPro" id="IPR041698">
    <property type="entry name" value="Methyltransf_25"/>
</dbReference>
<dbReference type="OMA" id="HERACRR"/>
<dbReference type="PANTHER" id="PTHR43861">
    <property type="entry name" value="TRANS-ACONITATE 2-METHYLTRANSFERASE-RELATED"/>
    <property type="match status" value="1"/>
</dbReference>
<evidence type="ECO:0000313" key="4">
    <source>
        <dbReference type="EMBL" id="EPE31807.1"/>
    </source>
</evidence>
<organism evidence="4 5">
    <name type="scientific">Glarea lozoyensis (strain ATCC 20868 / MF5171)</name>
    <dbReference type="NCBI Taxonomy" id="1116229"/>
    <lineage>
        <taxon>Eukaryota</taxon>
        <taxon>Fungi</taxon>
        <taxon>Dikarya</taxon>
        <taxon>Ascomycota</taxon>
        <taxon>Pezizomycotina</taxon>
        <taxon>Leotiomycetes</taxon>
        <taxon>Helotiales</taxon>
        <taxon>Helotiaceae</taxon>
        <taxon>Glarea</taxon>
    </lineage>
</organism>
<dbReference type="GeneID" id="19470930"/>
<dbReference type="PANTHER" id="PTHR43861:SF1">
    <property type="entry name" value="TRANS-ACONITATE 2-METHYLTRANSFERASE"/>
    <property type="match status" value="1"/>
</dbReference>
<dbReference type="AlphaFoldDB" id="S3CZY0"/>
<dbReference type="InterPro" id="IPR029063">
    <property type="entry name" value="SAM-dependent_MTases_sf"/>
</dbReference>
<protein>
    <submittedName>
        <fullName evidence="4">S-adenosyl-L-methionine-dependent methyltransferase</fullName>
    </submittedName>
</protein>
<gene>
    <name evidence="4" type="ORF">GLAREA_11889</name>
</gene>
<feature type="domain" description="Methyltransferase" evidence="3">
    <location>
        <begin position="65"/>
        <end position="164"/>
    </location>
</feature>
<dbReference type="GO" id="GO:0008168">
    <property type="term" value="F:methyltransferase activity"/>
    <property type="evidence" value="ECO:0007669"/>
    <property type="project" value="UniProtKB-KW"/>
</dbReference>
<keyword evidence="1 4" id="KW-0489">Methyltransferase</keyword>
<dbReference type="Pfam" id="PF13649">
    <property type="entry name" value="Methyltransf_25"/>
    <property type="match status" value="1"/>
</dbReference>
<evidence type="ECO:0000313" key="5">
    <source>
        <dbReference type="Proteomes" id="UP000016922"/>
    </source>
</evidence>
<dbReference type="OrthoDB" id="2013972at2759"/>
<dbReference type="eggNOG" id="ENOG502RZTT">
    <property type="taxonomic scope" value="Eukaryota"/>
</dbReference>
<name>S3CZY0_GLAL2</name>
<dbReference type="GO" id="GO:0032259">
    <property type="term" value="P:methylation"/>
    <property type="evidence" value="ECO:0007669"/>
    <property type="project" value="UniProtKB-KW"/>
</dbReference>
<sequence>MASKFIRAERNTEDSLNYSDPNRWNNAAADYNAAVGESSKLAATRLITLTNDLHPISAASDPRALDLGAGTGSLTHLLSDAFPSLPILATDISPGMLEKLMATGALANKKNVTTQVADMSSPVGGEVTEGSFSHVFSTMAIQVLPNPADEGTLGKWASLLQPDGVVAIAVWDFNEVCGPHSIWTEAAKAVDPFYESPPPLPPRHWYGHTQVEEELKKVGFRDVMSEVLDIGFNVGKEGFMRFFWESENPMPIERLASFKGDLSKVKLEMDRLLDEKYDSGKKIPLFAALAVGKRPAQTLDFWGDENLYEELYKFVHI</sequence>
<dbReference type="RefSeq" id="XP_008080862.1">
    <property type="nucleotide sequence ID" value="XM_008082671.1"/>
</dbReference>
<dbReference type="Gene3D" id="3.40.50.150">
    <property type="entry name" value="Vaccinia Virus protein VP39"/>
    <property type="match status" value="1"/>
</dbReference>
<dbReference type="Proteomes" id="UP000016922">
    <property type="component" value="Unassembled WGS sequence"/>
</dbReference>
<keyword evidence="2 4" id="KW-0808">Transferase</keyword>